<dbReference type="Proteomes" id="UP001190700">
    <property type="component" value="Unassembled WGS sequence"/>
</dbReference>
<accession>A0AAE0KZK0</accession>
<keyword evidence="4" id="KW-1185">Reference proteome</keyword>
<dbReference type="InterPro" id="IPR001584">
    <property type="entry name" value="Integrase_cat-core"/>
</dbReference>
<name>A0AAE0KZK0_9CHLO</name>
<dbReference type="SUPFAM" id="SSF53098">
    <property type="entry name" value="Ribonuclease H-like"/>
    <property type="match status" value="1"/>
</dbReference>
<dbReference type="InterPro" id="IPR008593">
    <property type="entry name" value="Dam_MeTrfase"/>
</dbReference>
<feature type="region of interest" description="Disordered" evidence="1">
    <location>
        <begin position="870"/>
        <end position="913"/>
    </location>
</feature>
<evidence type="ECO:0000313" key="3">
    <source>
        <dbReference type="EMBL" id="KAK3266566.1"/>
    </source>
</evidence>
<gene>
    <name evidence="3" type="ORF">CYMTET_24809</name>
</gene>
<evidence type="ECO:0000256" key="1">
    <source>
        <dbReference type="SAM" id="MobiDB-lite"/>
    </source>
</evidence>
<protein>
    <recommendedName>
        <fullName evidence="2">Integrase catalytic domain-containing protein</fullName>
    </recommendedName>
</protein>
<dbReference type="PANTHER" id="PTHR42648:SF18">
    <property type="entry name" value="RETROTRANSPOSON, UNCLASSIFIED-LIKE PROTEIN"/>
    <property type="match status" value="1"/>
</dbReference>
<evidence type="ECO:0000313" key="4">
    <source>
        <dbReference type="Proteomes" id="UP001190700"/>
    </source>
</evidence>
<dbReference type="Pfam" id="PF05869">
    <property type="entry name" value="Dam"/>
    <property type="match status" value="1"/>
</dbReference>
<dbReference type="InterPro" id="IPR012337">
    <property type="entry name" value="RNaseH-like_sf"/>
</dbReference>
<feature type="region of interest" description="Disordered" evidence="1">
    <location>
        <begin position="1"/>
        <end position="25"/>
    </location>
</feature>
<evidence type="ECO:0000259" key="2">
    <source>
        <dbReference type="PROSITE" id="PS50994"/>
    </source>
</evidence>
<organism evidence="3 4">
    <name type="scientific">Cymbomonas tetramitiformis</name>
    <dbReference type="NCBI Taxonomy" id="36881"/>
    <lineage>
        <taxon>Eukaryota</taxon>
        <taxon>Viridiplantae</taxon>
        <taxon>Chlorophyta</taxon>
        <taxon>Pyramimonadophyceae</taxon>
        <taxon>Pyramimonadales</taxon>
        <taxon>Pyramimonadaceae</taxon>
        <taxon>Cymbomonas</taxon>
    </lineage>
</organism>
<dbReference type="Gene3D" id="3.30.420.10">
    <property type="entry name" value="Ribonuclease H-like superfamily/Ribonuclease H"/>
    <property type="match status" value="1"/>
</dbReference>
<sequence>MAKGKSQATTPSPPGGAPASEEKLGESSLRDIALSGQQEQISALTDMMKGIHAQLYELRSLNQTGPRATIPVDQHLNSSLAGGRRPLPSLSDMTKGLSADSHFSGKETDQEGIWDEWLAKIRPSLRHPSLALLLSESTPLHMLRGDDSYLEEANQLFYDFLCRVTTSTANAIVRSYEQYSDDHGAWLELSKLRRNTSVVYFINQVDKLLLLPNQLSSLAPPLPTFLESKETLRRIHEYSVNARVTPSGKPLCMETVETIYYAMAIVRLHPDYMLLKAKFMVESFPTANMLSDQVTSHYDTILAPRAAVTHTAHAVHHAGDKSESEAAGAIADDRRKQEELKRQRLAVKVPCPVCHRRGHPSKDCFIKNVEKREAFFKKASPATKAAILKRVADYEKHGSLPKPGEHLGAAAGQSELHPGLEESGEALFALREASPSDLHPGLDETGEDIYASSLSSELLGSGNSNISDSLAPCPTPCQLSTCGRSSVPVESSLPDGTHSDLSSGLAEAGNFNISESLPPSPAPCQPWISGRGSVPVESQFSVLPVFNYYSVLTEVGEPEVAVSHTAGECAGDNEGTVYAPRVELSSERHSPRRSKKQPHCYVPNKHSPVLSRRHRAEFVPIYDSWVYIDVLTAFFPDKARLKRTQAQWDDGRDQHLGDTFQISPRQLWFKPGLQRWHSVMMAGSVEIFLCAHHILDRGTALPRGVEHTVSTKKILCQLHVIRQATEDMDILLKLESVMVHTSLMDLHSWASELGGATRALIQAVEDFGGMLFLGEGWGTSAWPEYSDSGSDDDVSLPDLEDASDSDEEEEDMHLGQPVKGDSGPAAVLGSPKYVRLLADQASWSYHPMRHSYMPGLLSIFGQAGDDSGCLVPDLASGSDSDSGDDDSLPDLEDASDSDEEEEDMCLGHSDEEEEDMYLGQPVEGVGYTPSDDWASGLLGPPRKNRLCSVTLVPGDYYEDHCEDHCDDAFGDLVTDLDLHSDSCDECGRVPSGAWACGVYCAPDIGHAQVACGASAGSVSSQSAVDKSAVIDSGSTKHIFNSVQVFNADNDTEACETFSVVQSQSVSSSGSGSVTFAKKDVKSGRMVGLQLLGTHCIPGQPFNLLSLVALEDAGFLVDFGARTVSKGVVVFSFARVGNQYIIHEDTYETLDTHLACAAKHTDDQRDRSDWKFEDTKPHFTTHGPFLLELFSSDDNHILDDYWTITDTCFGKDWAGRHCYGNPPFDHDIILQCLQKALTDFDRDPPNTKFMFVLPKWVTASWWSLTSRFDIIHEYPAGAKIFSAPRASCYNVANLEPCGEDRVWIEDTKWPVVLLFKNSHTTEQLDIKLLQHVRLGHIGDKSIDHMFAQNIPMSISESQYSGSPVQHCPERCIACRLTKAIRPSVKPTGRELSKELGNLVWSDTCGPFRTSAGGYTWFVLFVDDSTTWICIFFLKLKSDYLKAFKLYLEEVKRLRSTMGMSSEYHMVLHTDGDSTMIAGQTAAFCEEHGIEQRHGSPYLHENQARVERSHRDVQAMARALLPTSGFGVDMWPLATRHAVYILNRVFRKSLGWTSAYYLIQKKHANLSQLRVFGCMAYPFIDPTVREHKLSNRLSRRGWTSWARW</sequence>
<feature type="domain" description="Integrase catalytic" evidence="2">
    <location>
        <begin position="1381"/>
        <end position="1561"/>
    </location>
</feature>
<dbReference type="PROSITE" id="PS50994">
    <property type="entry name" value="INTEGRASE"/>
    <property type="match status" value="1"/>
</dbReference>
<feature type="compositionally biased region" description="Acidic residues" evidence="1">
    <location>
        <begin position="789"/>
        <end position="811"/>
    </location>
</feature>
<feature type="compositionally biased region" description="Acidic residues" evidence="1">
    <location>
        <begin position="881"/>
        <end position="913"/>
    </location>
</feature>
<dbReference type="GO" id="GO:0009307">
    <property type="term" value="P:DNA restriction-modification system"/>
    <property type="evidence" value="ECO:0007669"/>
    <property type="project" value="InterPro"/>
</dbReference>
<dbReference type="EMBL" id="LGRX02012973">
    <property type="protein sequence ID" value="KAK3266566.1"/>
    <property type="molecule type" value="Genomic_DNA"/>
</dbReference>
<feature type="region of interest" description="Disordered" evidence="1">
    <location>
        <begin position="784"/>
        <end position="825"/>
    </location>
</feature>
<dbReference type="PANTHER" id="PTHR42648">
    <property type="entry name" value="TRANSPOSASE, PUTATIVE-RELATED"/>
    <property type="match status" value="1"/>
</dbReference>
<dbReference type="InterPro" id="IPR036397">
    <property type="entry name" value="RNaseH_sf"/>
</dbReference>
<dbReference type="GO" id="GO:0003677">
    <property type="term" value="F:DNA binding"/>
    <property type="evidence" value="ECO:0007669"/>
    <property type="project" value="InterPro"/>
</dbReference>
<proteinExistence type="predicted"/>
<dbReference type="GO" id="GO:0015074">
    <property type="term" value="P:DNA integration"/>
    <property type="evidence" value="ECO:0007669"/>
    <property type="project" value="InterPro"/>
</dbReference>
<dbReference type="GO" id="GO:0009007">
    <property type="term" value="F:site-specific DNA-methyltransferase (adenine-specific) activity"/>
    <property type="evidence" value="ECO:0007669"/>
    <property type="project" value="InterPro"/>
</dbReference>
<reference evidence="3 4" key="1">
    <citation type="journal article" date="2015" name="Genome Biol. Evol.">
        <title>Comparative Genomics of a Bacterivorous Green Alga Reveals Evolutionary Causalities and Consequences of Phago-Mixotrophic Mode of Nutrition.</title>
        <authorList>
            <person name="Burns J.A."/>
            <person name="Paasch A."/>
            <person name="Narechania A."/>
            <person name="Kim E."/>
        </authorList>
    </citation>
    <scope>NUCLEOTIDE SEQUENCE [LARGE SCALE GENOMIC DNA]</scope>
    <source>
        <strain evidence="3 4">PLY_AMNH</strain>
    </source>
</reference>
<comment type="caution">
    <text evidence="3">The sequence shown here is derived from an EMBL/GenBank/DDBJ whole genome shotgun (WGS) entry which is preliminary data.</text>
</comment>
<feature type="region of interest" description="Disordered" evidence="1">
    <location>
        <begin position="67"/>
        <end position="106"/>
    </location>
</feature>
<feature type="region of interest" description="Disordered" evidence="1">
    <location>
        <begin position="316"/>
        <end position="337"/>
    </location>
</feature>
<dbReference type="InterPro" id="IPR039537">
    <property type="entry name" value="Retrotran_Ty1/copia-like"/>
</dbReference>